<dbReference type="InterPro" id="IPR008969">
    <property type="entry name" value="CarboxyPept-like_regulatory"/>
</dbReference>
<dbReference type="Proteomes" id="UP000199663">
    <property type="component" value="Unassembled WGS sequence"/>
</dbReference>
<dbReference type="EMBL" id="FNQC01000016">
    <property type="protein sequence ID" value="SDZ48065.1"/>
    <property type="molecule type" value="Genomic_DNA"/>
</dbReference>
<evidence type="ECO:0000256" key="6">
    <source>
        <dbReference type="ARBA" id="ARBA00023237"/>
    </source>
</evidence>
<name>A0A1H3TEF8_9BACT</name>
<organism evidence="9 10">
    <name type="scientific">Rhodonellum ikkaensis</name>
    <dbReference type="NCBI Taxonomy" id="336829"/>
    <lineage>
        <taxon>Bacteria</taxon>
        <taxon>Pseudomonadati</taxon>
        <taxon>Bacteroidota</taxon>
        <taxon>Cytophagia</taxon>
        <taxon>Cytophagales</taxon>
        <taxon>Cytophagaceae</taxon>
        <taxon>Rhodonellum</taxon>
    </lineage>
</organism>
<keyword evidence="9" id="KW-0675">Receptor</keyword>
<gene>
    <name evidence="9" type="ORF">SAMN05444412_11698</name>
</gene>
<evidence type="ECO:0000256" key="3">
    <source>
        <dbReference type="ARBA" id="ARBA00022452"/>
    </source>
</evidence>
<feature type="chain" id="PRO_5047239636" evidence="7">
    <location>
        <begin position="24"/>
        <end position="1106"/>
    </location>
</feature>
<dbReference type="Pfam" id="PF25183">
    <property type="entry name" value="OMP_b-brl_4"/>
    <property type="match status" value="1"/>
</dbReference>
<keyword evidence="7" id="KW-0732">Signal</keyword>
<dbReference type="InterPro" id="IPR036942">
    <property type="entry name" value="Beta-barrel_TonB_sf"/>
</dbReference>
<dbReference type="Pfam" id="PF13620">
    <property type="entry name" value="CarboxypepD_reg"/>
    <property type="match status" value="1"/>
</dbReference>
<reference evidence="9 10" key="1">
    <citation type="submission" date="2016-10" db="EMBL/GenBank/DDBJ databases">
        <authorList>
            <person name="Varghese N."/>
            <person name="Submissions S."/>
        </authorList>
    </citation>
    <scope>NUCLEOTIDE SEQUENCE [LARGE SCALE GENOMIC DNA]</scope>
    <source>
        <strain evidence="9 10">DSM 17997</strain>
    </source>
</reference>
<dbReference type="SUPFAM" id="SSF49464">
    <property type="entry name" value="Carboxypeptidase regulatory domain-like"/>
    <property type="match status" value="1"/>
</dbReference>
<evidence type="ECO:0000313" key="10">
    <source>
        <dbReference type="Proteomes" id="UP000199663"/>
    </source>
</evidence>
<evidence type="ECO:0000256" key="5">
    <source>
        <dbReference type="ARBA" id="ARBA00023136"/>
    </source>
</evidence>
<evidence type="ECO:0000256" key="4">
    <source>
        <dbReference type="ARBA" id="ARBA00022692"/>
    </source>
</evidence>
<dbReference type="Gene3D" id="2.40.170.20">
    <property type="entry name" value="TonB-dependent receptor, beta-barrel domain"/>
    <property type="match status" value="1"/>
</dbReference>
<dbReference type="SUPFAM" id="SSF56935">
    <property type="entry name" value="Porins"/>
    <property type="match status" value="1"/>
</dbReference>
<dbReference type="RefSeq" id="WP_019599780.1">
    <property type="nucleotide sequence ID" value="NZ_FNQC01000016.1"/>
</dbReference>
<evidence type="ECO:0000259" key="8">
    <source>
        <dbReference type="Pfam" id="PF25183"/>
    </source>
</evidence>
<dbReference type="PANTHER" id="PTHR30069:SF46">
    <property type="entry name" value="OAR PROTEIN"/>
    <property type="match status" value="1"/>
</dbReference>
<evidence type="ECO:0000256" key="7">
    <source>
        <dbReference type="SAM" id="SignalP"/>
    </source>
</evidence>
<protein>
    <submittedName>
        <fullName evidence="9">TonB-dependent Receptor Plug Domain</fullName>
    </submittedName>
</protein>
<feature type="signal peptide" evidence="7">
    <location>
        <begin position="1"/>
        <end position="23"/>
    </location>
</feature>
<keyword evidence="6" id="KW-0998">Cell outer membrane</keyword>
<dbReference type="InterPro" id="IPR039426">
    <property type="entry name" value="TonB-dep_rcpt-like"/>
</dbReference>
<feature type="domain" description="TonB-dependent transporter Oar-like beta-barrel" evidence="8">
    <location>
        <begin position="236"/>
        <end position="1047"/>
    </location>
</feature>
<keyword evidence="10" id="KW-1185">Reference proteome</keyword>
<comment type="subcellular location">
    <subcellularLocation>
        <location evidence="1">Cell outer membrane</location>
        <topology evidence="1">Multi-pass membrane protein</topology>
    </subcellularLocation>
</comment>
<sequence>MKKSLLKCFLMIAMFVTSTGALFSQGVTTASMQGIVTDDLGATLPGANVLAIHGPSGSRYGAVTNNEGRFVLPNLRVGGPYQVTITYVGFENRLFEEINLSLGQNYTINTQLTDGLELDVVEVVAGRDGIMNADRTGASLNLSKEKIASLPTISRNISDFTRLTPQSNGNSFAGTSSNFNNFTVDGNIYNNNFGLGSGQFAGGNPISLDAIEEVQVNLAPYDVRQGGFTGAGVNAITKSGNNEFTGTAYYFLRNDQMIGTKIGNEFVPQNDSKNEIAGFSVGGPIIKNKLFFFVNYEKEASATPSIIRRAAREGEIPDGQFISRVPFEQANSVRERIIDRYGYDPGAVDSYPFASEQERLNVRLDYNINMNHKVSVRYNNYTAFTDVQTNGNSNRYLQSRINGSRTGIEGINFRNSNYTNDRNVKSVVAELSSRIGNSMSNQLNIGYTSITDPKRGIPGGQEFPFIEVLEPDAGGNLQYYMTLGNELFTVGNLLENNVLNITNNFSLYKGRHTYTFGGNFEYMTFDNAFNPVFNGFYRFNSFENFEEAVLNGNPNVYPDAFAKGYALDGSNTPPTDATRFGQLGLYVQDEFQITPQLKVTGGLRVDLPFYPTEIPRNPLLDAQNKTFSDVNGNAFTPDVSQFPTVNPLFSPRVGFNWDVYGNRTTQFRGGTGVFSGRVPFVWMSNQVNGSGVIRGGYGFEGQDVEANNIVFNPSVTAYNPENPGLAPSNELNLTDPNFKLPQVWRTNLAVDQVLPFGIIGTLEFIYSKDVTSPIANNVILREADGLLSGPDNRPFWGPRNVVTGQRPDGTNITRNTTYSGDNDYNNVFYFTNSDETPEYYSLTLSLAKSFDNGLFTSVAYTKSRARDLGATGGSQAGSLWPSVVQSDRNNPELSYAGFDQPNRLIANISYRSNNTTLGLFYDGGEAGRYSYTYSGSGIRFGDAANRLLYVPNAASELTFEEFTLDGVRYTAADQARIFDEFIDQDPYLSQMRGKVSERNGAVRPWVHRFDLRILQDINLSKNSKNKLQLSLDFTNVGNMFNSNWGIPQVEWQNNPLNLRRIGDNGVPVYRVNSNPGTNELINETFRTSNSLGNLWRMQVGVRYIFN</sequence>
<dbReference type="Gene3D" id="2.60.40.1120">
    <property type="entry name" value="Carboxypeptidase-like, regulatory domain"/>
    <property type="match status" value="1"/>
</dbReference>
<keyword evidence="2" id="KW-0813">Transport</keyword>
<evidence type="ECO:0000313" key="9">
    <source>
        <dbReference type="EMBL" id="SDZ48065.1"/>
    </source>
</evidence>
<keyword evidence="5" id="KW-0472">Membrane</keyword>
<keyword evidence="3" id="KW-1134">Transmembrane beta strand</keyword>
<comment type="caution">
    <text evidence="9">The sequence shown here is derived from an EMBL/GenBank/DDBJ whole genome shotgun (WGS) entry which is preliminary data.</text>
</comment>
<evidence type="ECO:0000256" key="1">
    <source>
        <dbReference type="ARBA" id="ARBA00004571"/>
    </source>
</evidence>
<keyword evidence="4" id="KW-0812">Transmembrane</keyword>
<evidence type="ECO:0000256" key="2">
    <source>
        <dbReference type="ARBA" id="ARBA00022448"/>
    </source>
</evidence>
<dbReference type="PANTHER" id="PTHR30069">
    <property type="entry name" value="TONB-DEPENDENT OUTER MEMBRANE RECEPTOR"/>
    <property type="match status" value="1"/>
</dbReference>
<proteinExistence type="predicted"/>
<accession>A0A1H3TEF8</accession>
<dbReference type="InterPro" id="IPR057601">
    <property type="entry name" value="Oar-like_b-barrel"/>
</dbReference>